<gene>
    <name evidence="3" type="ORF">MFIFM68171_00190</name>
</gene>
<dbReference type="PANTHER" id="PTHR32046">
    <property type="entry name" value="G DOMAIN-CONTAINING PROTEIN"/>
    <property type="match status" value="1"/>
</dbReference>
<dbReference type="InterPro" id="IPR056073">
    <property type="entry name" value="DUF7656"/>
</dbReference>
<protein>
    <recommendedName>
        <fullName evidence="5">G domain-containing protein</fullName>
    </recommendedName>
</protein>
<dbReference type="Pfam" id="PF24674">
    <property type="entry name" value="MACPF_SNTX"/>
    <property type="match status" value="1"/>
</dbReference>
<dbReference type="PROSITE" id="PS00018">
    <property type="entry name" value="EF_HAND_1"/>
    <property type="match status" value="1"/>
</dbReference>
<dbReference type="Pfam" id="PF24676">
    <property type="entry name" value="DUF7656"/>
    <property type="match status" value="1"/>
</dbReference>
<comment type="caution">
    <text evidence="3">The sequence shown here is derived from an EMBL/GenBank/DDBJ whole genome shotgun (WGS) entry which is preliminary data.</text>
</comment>
<evidence type="ECO:0008006" key="5">
    <source>
        <dbReference type="Google" id="ProtNLM"/>
    </source>
</evidence>
<evidence type="ECO:0000259" key="1">
    <source>
        <dbReference type="Pfam" id="PF24674"/>
    </source>
</evidence>
<accession>A0ABQ0FWU7</accession>
<dbReference type="SUPFAM" id="SSF52540">
    <property type="entry name" value="P-loop containing nucleoside triphosphate hydrolases"/>
    <property type="match status" value="1"/>
</dbReference>
<dbReference type="InterPro" id="IPR027417">
    <property type="entry name" value="P-loop_NTPase"/>
</dbReference>
<feature type="domain" description="DUF7656" evidence="2">
    <location>
        <begin position="301"/>
        <end position="389"/>
    </location>
</feature>
<reference evidence="3 4" key="1">
    <citation type="submission" date="2024-09" db="EMBL/GenBank/DDBJ databases">
        <title>Itraconazole resistance in Madurella fahalii resulting from another homologue of gene encoding cytochrome P450 14-alpha sterol demethylase (CYP51).</title>
        <authorList>
            <person name="Yoshioka I."/>
            <person name="Fahal A.H."/>
            <person name="Kaneko S."/>
            <person name="Yaguchi T."/>
        </authorList>
    </citation>
    <scope>NUCLEOTIDE SEQUENCE [LARGE SCALE GENOMIC DNA]</scope>
    <source>
        <strain evidence="3 4">IFM 68171</strain>
    </source>
</reference>
<dbReference type="RefSeq" id="XP_070911713.1">
    <property type="nucleotide sequence ID" value="XM_071055612.1"/>
</dbReference>
<keyword evidence="4" id="KW-1185">Reference proteome</keyword>
<dbReference type="InterPro" id="IPR018247">
    <property type="entry name" value="EF_Hand_1_Ca_BS"/>
</dbReference>
<evidence type="ECO:0000313" key="3">
    <source>
        <dbReference type="EMBL" id="GAB1309980.1"/>
    </source>
</evidence>
<feature type="domain" description="SNTX MACPF/CDC-like" evidence="1">
    <location>
        <begin position="35"/>
        <end position="171"/>
    </location>
</feature>
<dbReference type="GeneID" id="98170935"/>
<dbReference type="EMBL" id="BAAFSV010000001">
    <property type="protein sequence ID" value="GAB1309980.1"/>
    <property type="molecule type" value="Genomic_DNA"/>
</dbReference>
<sequence>METRASGRTQQISCLYKIATVHERLNFGAFVMSPELLNFDALRGGPGTHIVSEIEWGASSAVTARYDVEDKSDIARTQAQLEAGLDQLNKIVGVGATATGELQVGRGKTWTQATFGIRVYGDFITDKDMPTDFESARDYIKSMPSSITASNEGKGKPLAYTLVPIQMLTMMFYDLDIQFHVVLKRLSHDVLEQFVQLFDEWARTRQTLADYYVDVKRYEFCLPAGHPAEASNYLNKAKVYESRLKEEYAEALTSVRRGMSEPKRLMTLLAESREAVCSPDGLLSIVQVQKYREKMKFASIIQANGAQFIGHGMREVLNNFIMANRQTDAYVLYFNEAVQFQESWEQNRKLLMELLESKEVDDRVAVCDCDLGDFEIGTSYIEKYRGERLRNLQPLTVQEINVLILGETGVGKSTWIDAFVNYLTYDTFEEAMESGNPEYVVPFSFSYQLMDESGHFKQYDIEVGSSPHEKNGPDNCRLGIMFRFCITELMSHLHRDAVNNICFGFTNTRGSNYSPGDTYNPLRKLLEEYKDASISLSHHNTYCFDSESFRFLAALSETKMQLPGVTDFKESWDRSVKESKRLLEHWGTLQGHKVKSTLSLNKARNLILAIEEPLAQVERAAEMTIEENKKHVEDLRQSQKTREELQSKLYIETITVENFMLPKPRMNIMQYEDERMKLAKASEEFARYLGRNSIVPYNHERMPFIDHQLQAWNGGEGDSVSESSRASSLSSESLRGARLKYAGEEEAIRKRISKRMDNSAERVLTEEEIEKLLKGLFQMKRWGPNLERIVSRVEAQNSYTESISTGT</sequence>
<proteinExistence type="predicted"/>
<dbReference type="Proteomes" id="UP001628179">
    <property type="component" value="Unassembled WGS sequence"/>
</dbReference>
<organism evidence="3 4">
    <name type="scientific">Madurella fahalii</name>
    <dbReference type="NCBI Taxonomy" id="1157608"/>
    <lineage>
        <taxon>Eukaryota</taxon>
        <taxon>Fungi</taxon>
        <taxon>Dikarya</taxon>
        <taxon>Ascomycota</taxon>
        <taxon>Pezizomycotina</taxon>
        <taxon>Sordariomycetes</taxon>
        <taxon>Sordariomycetidae</taxon>
        <taxon>Sordariales</taxon>
        <taxon>Sordariales incertae sedis</taxon>
        <taxon>Madurella</taxon>
    </lineage>
</organism>
<dbReference type="PANTHER" id="PTHR32046:SF11">
    <property type="entry name" value="IMMUNE-ASSOCIATED NUCLEOTIDE-BINDING PROTEIN 10-LIKE"/>
    <property type="match status" value="1"/>
</dbReference>
<name>A0ABQ0FWU7_9PEZI</name>
<evidence type="ECO:0000313" key="4">
    <source>
        <dbReference type="Proteomes" id="UP001628179"/>
    </source>
</evidence>
<dbReference type="InterPro" id="IPR056072">
    <property type="entry name" value="SNTX_MACPF/CDC-like_dom"/>
</dbReference>
<evidence type="ECO:0000259" key="2">
    <source>
        <dbReference type="Pfam" id="PF24676"/>
    </source>
</evidence>